<reference evidence="12 14" key="2">
    <citation type="submission" date="2018-03" db="EMBL/GenBank/DDBJ databases">
        <title>Aeromonas veronii whole genome sequencing and analysis.</title>
        <authorList>
            <person name="Xie H."/>
            <person name="Liu T."/>
            <person name="Wang K."/>
        </authorList>
    </citation>
    <scope>NUCLEOTIDE SEQUENCE [LARGE SCALE GENOMIC DNA]</scope>
    <source>
        <strain evidence="12 14">XH.VA.1</strain>
    </source>
</reference>
<dbReference type="eggNOG" id="COG0416">
    <property type="taxonomic scope" value="Bacteria"/>
</dbReference>
<dbReference type="Proteomes" id="UP000076809">
    <property type="component" value="Chromosome"/>
</dbReference>
<dbReference type="Proteomes" id="UP000241986">
    <property type="component" value="Unassembled WGS sequence"/>
</dbReference>
<keyword evidence="5 10" id="KW-0443">Lipid metabolism</keyword>
<proteinExistence type="inferred from homology"/>
<dbReference type="PIRSF" id="PIRSF002465">
    <property type="entry name" value="Phsphlp_syn_PlsX"/>
    <property type="match status" value="1"/>
</dbReference>
<evidence type="ECO:0000256" key="4">
    <source>
        <dbReference type="ARBA" id="ARBA00022679"/>
    </source>
</evidence>
<dbReference type="UniPathway" id="UPA00085"/>
<dbReference type="PANTHER" id="PTHR30100">
    <property type="entry name" value="FATTY ACID/PHOSPHOLIPID SYNTHESIS PROTEIN PLSX"/>
    <property type="match status" value="1"/>
</dbReference>
<evidence type="ECO:0000313" key="14">
    <source>
        <dbReference type="Proteomes" id="UP000241986"/>
    </source>
</evidence>
<keyword evidence="3 10" id="KW-0444">Lipid biosynthesis</keyword>
<evidence type="ECO:0000313" key="12">
    <source>
        <dbReference type="EMBL" id="PTH81582.1"/>
    </source>
</evidence>
<comment type="subcellular location">
    <subcellularLocation>
        <location evidence="10">Cytoplasm</location>
    </subcellularLocation>
    <text evidence="10">Associated with the membrane possibly through PlsY.</text>
</comment>
<comment type="subunit">
    <text evidence="9 10">Homodimer. Probably interacts with PlsY.</text>
</comment>
<dbReference type="EMBL" id="PZKL01000017">
    <property type="protein sequence ID" value="PTH81582.1"/>
    <property type="molecule type" value="Genomic_DNA"/>
</dbReference>
<evidence type="ECO:0000256" key="1">
    <source>
        <dbReference type="ARBA" id="ARBA00001232"/>
    </source>
</evidence>
<keyword evidence="7 10" id="KW-1208">Phospholipid metabolism</keyword>
<dbReference type="EMBL" id="CP014774">
    <property type="protein sequence ID" value="ANB51448.1"/>
    <property type="molecule type" value="Genomic_DNA"/>
</dbReference>
<dbReference type="Gene3D" id="3.40.718.10">
    <property type="entry name" value="Isopropylmalate Dehydrogenase"/>
    <property type="match status" value="1"/>
</dbReference>
<keyword evidence="6 10" id="KW-0594">Phospholipid biosynthesis</keyword>
<name>A0A142E3B1_AERVE</name>
<evidence type="ECO:0000313" key="11">
    <source>
        <dbReference type="EMBL" id="ANB51448.1"/>
    </source>
</evidence>
<keyword evidence="2 10" id="KW-0963">Cytoplasm</keyword>
<evidence type="ECO:0000256" key="6">
    <source>
        <dbReference type="ARBA" id="ARBA00023209"/>
    </source>
</evidence>
<dbReference type="GO" id="GO:0043811">
    <property type="term" value="F:phosphate:acyl-[acyl carrier protein] acyltransferase activity"/>
    <property type="evidence" value="ECO:0007669"/>
    <property type="project" value="UniProtKB-UniRule"/>
</dbReference>
<dbReference type="GeneID" id="60843917"/>
<reference evidence="11 13" key="1">
    <citation type="journal article" date="2016" name="J. Clin. Microbiol.">
        <title>Detection and Whole-Genome Sequencing of Carbapenemase-Producing Aeromonas hydrophila Isolates from Routine Perirectal Surveillance Culture.</title>
        <authorList>
            <person name="Hughes H.Y."/>
            <person name="Conlan S.P."/>
            <person name="Lau A.F."/>
            <person name="Dekker J.P."/>
            <person name="Michelin A.V."/>
            <person name="Youn J.H."/>
            <person name="Henderson D.K."/>
            <person name="Frank K.M."/>
            <person name="Segre J.A."/>
            <person name="Palmore T.N."/>
        </authorList>
    </citation>
    <scope>NUCLEOTIDE SEQUENCE [LARGE SCALE GENOMIC DNA]</scope>
    <source>
        <strain evidence="11 13">AVNIH1</strain>
    </source>
</reference>
<organism evidence="12 14">
    <name type="scientific">Aeromonas veronii</name>
    <dbReference type="NCBI Taxonomy" id="654"/>
    <lineage>
        <taxon>Bacteria</taxon>
        <taxon>Pseudomonadati</taxon>
        <taxon>Pseudomonadota</taxon>
        <taxon>Gammaproteobacteria</taxon>
        <taxon>Aeromonadales</taxon>
        <taxon>Aeromonadaceae</taxon>
        <taxon>Aeromonas</taxon>
    </lineage>
</organism>
<accession>A0A142E3B1</accession>
<evidence type="ECO:0000256" key="5">
    <source>
        <dbReference type="ARBA" id="ARBA00023098"/>
    </source>
</evidence>
<comment type="function">
    <text evidence="10">Catalyzes the reversible formation of acyl-phosphate (acyl-PO(4)) from acyl-[acyl-carrier-protein] (acyl-ACP). This enzyme utilizes acyl-ACP as fatty acyl donor, but not acyl-CoA.</text>
</comment>
<comment type="pathway">
    <text evidence="10">Lipid metabolism; phospholipid metabolism.</text>
</comment>
<dbReference type="SUPFAM" id="SSF53659">
    <property type="entry name" value="Isocitrate/Isopropylmalate dehydrogenase-like"/>
    <property type="match status" value="1"/>
</dbReference>
<keyword evidence="12" id="KW-0012">Acyltransferase</keyword>
<dbReference type="EC" id="2.3.1.274" evidence="8 10"/>
<dbReference type="InterPro" id="IPR003664">
    <property type="entry name" value="FA_synthesis"/>
</dbReference>
<dbReference type="NCBIfam" id="TIGR00182">
    <property type="entry name" value="plsX"/>
    <property type="match status" value="1"/>
</dbReference>
<dbReference type="InterPro" id="IPR012281">
    <property type="entry name" value="Phospholipid_synth_PlsX-like"/>
</dbReference>
<dbReference type="KEGG" id="avo:AMS64_09825"/>
<dbReference type="Pfam" id="PF02504">
    <property type="entry name" value="FA_synthesis"/>
    <property type="match status" value="1"/>
</dbReference>
<dbReference type="GO" id="GO:0008654">
    <property type="term" value="P:phospholipid biosynthetic process"/>
    <property type="evidence" value="ECO:0007669"/>
    <property type="project" value="UniProtKB-KW"/>
</dbReference>
<dbReference type="AlphaFoldDB" id="A0A142E3B1"/>
<evidence type="ECO:0000313" key="13">
    <source>
        <dbReference type="Proteomes" id="UP000076809"/>
    </source>
</evidence>
<keyword evidence="4 10" id="KW-0808">Transferase</keyword>
<dbReference type="GO" id="GO:0006633">
    <property type="term" value="P:fatty acid biosynthetic process"/>
    <property type="evidence" value="ECO:0007669"/>
    <property type="project" value="UniProtKB-UniRule"/>
</dbReference>
<dbReference type="RefSeq" id="WP_005351844.1">
    <property type="nucleotide sequence ID" value="NZ_AP022281.1"/>
</dbReference>
<dbReference type="GO" id="GO:0005737">
    <property type="term" value="C:cytoplasm"/>
    <property type="evidence" value="ECO:0007669"/>
    <property type="project" value="UniProtKB-SubCell"/>
</dbReference>
<evidence type="ECO:0000256" key="3">
    <source>
        <dbReference type="ARBA" id="ARBA00022516"/>
    </source>
</evidence>
<protein>
    <recommendedName>
        <fullName evidence="8 10">Phosphate acyltransferase</fullName>
        <ecNumber evidence="8 10">2.3.1.274</ecNumber>
    </recommendedName>
    <alternativeName>
        <fullName evidence="10">Acyl-ACP phosphotransacylase</fullName>
    </alternativeName>
    <alternativeName>
        <fullName evidence="10">Acyl-[acyl-carrier-protein]--phosphate acyltransferase</fullName>
    </alternativeName>
    <alternativeName>
        <fullName evidence="10">Phosphate-acyl-ACP acyltransferase</fullName>
    </alternativeName>
</protein>
<evidence type="ECO:0000256" key="8">
    <source>
        <dbReference type="ARBA" id="ARBA00024069"/>
    </source>
</evidence>
<dbReference type="OMA" id="HGKSNAR"/>
<evidence type="ECO:0000256" key="2">
    <source>
        <dbReference type="ARBA" id="ARBA00022490"/>
    </source>
</evidence>
<dbReference type="PANTHER" id="PTHR30100:SF1">
    <property type="entry name" value="PHOSPHATE ACYLTRANSFERASE"/>
    <property type="match status" value="1"/>
</dbReference>
<evidence type="ECO:0000256" key="9">
    <source>
        <dbReference type="ARBA" id="ARBA00046608"/>
    </source>
</evidence>
<evidence type="ECO:0000256" key="7">
    <source>
        <dbReference type="ARBA" id="ARBA00023264"/>
    </source>
</evidence>
<evidence type="ECO:0000256" key="10">
    <source>
        <dbReference type="HAMAP-Rule" id="MF_00019"/>
    </source>
</evidence>
<comment type="similarity">
    <text evidence="10">Belongs to the PlsX family.</text>
</comment>
<dbReference type="STRING" id="654.AMS64_09825"/>
<sequence length="339" mass="36325">MSTQTVALDIMGGDIGPSETVPAAVQALSLLPQLKLILVGDQHQTSSLLQQHGLLNHPRVRFVHASQVVGMGDKPIVALRTLKDSSMRVVLNLVKAGEADACVSAGNTGALMAMAKCVLKSLPGVDRPALIKALPTLSGKRTVMLDLGANVSCDADTLLQFAVMGSVVAEKVEGIASPRVALLNIGEEEIKGNDLVRHSAELLRQCHALNYVGFVEGDRIFSGDSDVIVCDGFVGNVALKTAEGVVRMMAQLAGYPRKKRTFLGRIAGFMFKRRFSYLNPDQYNGASLLGLRGIVVKSHGRAERRALCNAILLAAQEAKHQLPLQIADRLEAVFSDRDL</sequence>
<comment type="catalytic activity">
    <reaction evidence="1 10">
        <text>a fatty acyl-[ACP] + phosphate = an acyl phosphate + holo-[ACP]</text>
        <dbReference type="Rhea" id="RHEA:42292"/>
        <dbReference type="Rhea" id="RHEA-COMP:9685"/>
        <dbReference type="Rhea" id="RHEA-COMP:14125"/>
        <dbReference type="ChEBI" id="CHEBI:43474"/>
        <dbReference type="ChEBI" id="CHEBI:59918"/>
        <dbReference type="ChEBI" id="CHEBI:64479"/>
        <dbReference type="ChEBI" id="CHEBI:138651"/>
        <dbReference type="EC" id="2.3.1.274"/>
    </reaction>
</comment>
<gene>
    <name evidence="10" type="primary">plsX</name>
    <name evidence="12" type="ORF">DAA48_07045</name>
    <name evidence="11" type="ORF">WM43_01525</name>
</gene>
<dbReference type="HAMAP" id="MF_00019">
    <property type="entry name" value="PlsX"/>
    <property type="match status" value="1"/>
</dbReference>